<evidence type="ECO:0000259" key="6">
    <source>
        <dbReference type="PROSITE" id="PS50850"/>
    </source>
</evidence>
<feature type="transmembrane region" description="Helical" evidence="5">
    <location>
        <begin position="87"/>
        <end position="110"/>
    </location>
</feature>
<feature type="domain" description="Major facilitator superfamily (MFS) profile" evidence="6">
    <location>
        <begin position="21"/>
        <end position="447"/>
    </location>
</feature>
<dbReference type="InterPro" id="IPR020846">
    <property type="entry name" value="MFS_dom"/>
</dbReference>
<feature type="transmembrane region" description="Helical" evidence="5">
    <location>
        <begin position="56"/>
        <end position="75"/>
    </location>
</feature>
<name>A0ABR4GHN2_9EURO</name>
<feature type="transmembrane region" description="Helical" evidence="5">
    <location>
        <begin position="175"/>
        <end position="195"/>
    </location>
</feature>
<evidence type="ECO:0000256" key="4">
    <source>
        <dbReference type="ARBA" id="ARBA00023136"/>
    </source>
</evidence>
<comment type="subcellular location">
    <subcellularLocation>
        <location evidence="1">Membrane</location>
        <topology evidence="1">Multi-pass membrane protein</topology>
    </subcellularLocation>
</comment>
<organism evidence="7 8">
    <name type="scientific">Aspergillus keveii</name>
    <dbReference type="NCBI Taxonomy" id="714993"/>
    <lineage>
        <taxon>Eukaryota</taxon>
        <taxon>Fungi</taxon>
        <taxon>Dikarya</taxon>
        <taxon>Ascomycota</taxon>
        <taxon>Pezizomycotina</taxon>
        <taxon>Eurotiomycetes</taxon>
        <taxon>Eurotiomycetidae</taxon>
        <taxon>Eurotiales</taxon>
        <taxon>Aspergillaceae</taxon>
        <taxon>Aspergillus</taxon>
        <taxon>Aspergillus subgen. Nidulantes</taxon>
    </lineage>
</organism>
<evidence type="ECO:0000256" key="5">
    <source>
        <dbReference type="SAM" id="Phobius"/>
    </source>
</evidence>
<feature type="transmembrane region" description="Helical" evidence="5">
    <location>
        <begin position="397"/>
        <end position="426"/>
    </location>
</feature>
<gene>
    <name evidence="7" type="ORF">BJX66DRAFT_322943</name>
</gene>
<evidence type="ECO:0000256" key="1">
    <source>
        <dbReference type="ARBA" id="ARBA00004141"/>
    </source>
</evidence>
<dbReference type="PANTHER" id="PTHR23502">
    <property type="entry name" value="MAJOR FACILITATOR SUPERFAMILY"/>
    <property type="match status" value="1"/>
</dbReference>
<feature type="transmembrane region" description="Helical" evidence="5">
    <location>
        <begin position="329"/>
        <end position="347"/>
    </location>
</feature>
<reference evidence="7 8" key="1">
    <citation type="submission" date="2024-07" db="EMBL/GenBank/DDBJ databases">
        <title>Section-level genome sequencing and comparative genomics of Aspergillus sections Usti and Cavernicolus.</title>
        <authorList>
            <consortium name="Lawrence Berkeley National Laboratory"/>
            <person name="Nybo J.L."/>
            <person name="Vesth T.C."/>
            <person name="Theobald S."/>
            <person name="Frisvad J.C."/>
            <person name="Larsen T.O."/>
            <person name="Kjaerboelling I."/>
            <person name="Rothschild-Mancinelli K."/>
            <person name="Lyhne E.K."/>
            <person name="Kogle M.E."/>
            <person name="Barry K."/>
            <person name="Clum A."/>
            <person name="Na H."/>
            <person name="Ledsgaard L."/>
            <person name="Lin J."/>
            <person name="Lipzen A."/>
            <person name="Kuo A."/>
            <person name="Riley R."/>
            <person name="Mondo S."/>
            <person name="Labutti K."/>
            <person name="Haridas S."/>
            <person name="Pangalinan J."/>
            <person name="Salamov A.A."/>
            <person name="Simmons B.A."/>
            <person name="Magnuson J.K."/>
            <person name="Chen J."/>
            <person name="Drula E."/>
            <person name="Henrissat B."/>
            <person name="Wiebenga A."/>
            <person name="Lubbers R.J."/>
            <person name="Gomes A.C."/>
            <person name="Makela M.R."/>
            <person name="Stajich J."/>
            <person name="Grigoriev I.V."/>
            <person name="Mortensen U.H."/>
            <person name="De Vries R.P."/>
            <person name="Baker S.E."/>
            <person name="Andersen M.R."/>
        </authorList>
    </citation>
    <scope>NUCLEOTIDE SEQUENCE [LARGE SCALE GENOMIC DNA]</scope>
    <source>
        <strain evidence="7 8">CBS 209.92</strain>
    </source>
</reference>
<sequence>MAASLAEPEPQPLFPLRKYTIIFTVSWITLASTFASTSILSAMPEIASDLSTTIEIISITNAALLAAMGFSRLIWGPIAAAFGRIPAYNAAVFVLMITCIATALSTALAGFTVTRVLGGLSGTTFMIIGQEVVSDICSSGVQGTAIGIFLSGSVIGPALGPCIGGIIVSYTTWRVIYWVQTAMVGVGLVLSLWVMRGIPNSHEHPSTPKTQPSKLATRLHLMYSEANPIKALQYLLVPNILLTVLTCSLLSTYQYFLLTTIRMTINPRFAFTTPLTSGLFYIAPGAGFLFGSILGGWVSDQTMRYYSDKSTSTNATRPQVPPHIRLRACLPNLFVVFPAAMMAYGWTLQARRGGLAVSIVTSFVGGACLMGAYTALNTYLGEALPSHRSAILAEKFILQYGVAAISSSIAVPLVNSIGVGITFTIYMFASPTVAATIPVGGVLTLAVAVYGAEMQAWAMKRFPTLH</sequence>
<feature type="transmembrane region" description="Helical" evidence="5">
    <location>
        <begin position="21"/>
        <end position="44"/>
    </location>
</feature>
<feature type="transmembrane region" description="Helical" evidence="5">
    <location>
        <begin position="234"/>
        <end position="258"/>
    </location>
</feature>
<dbReference type="Gene3D" id="1.20.1250.20">
    <property type="entry name" value="MFS general substrate transporter like domains"/>
    <property type="match status" value="1"/>
</dbReference>
<evidence type="ECO:0000256" key="3">
    <source>
        <dbReference type="ARBA" id="ARBA00022989"/>
    </source>
</evidence>
<dbReference type="InterPro" id="IPR011701">
    <property type="entry name" value="MFS"/>
</dbReference>
<feature type="transmembrane region" description="Helical" evidence="5">
    <location>
        <begin position="353"/>
        <end position="376"/>
    </location>
</feature>
<evidence type="ECO:0000313" key="8">
    <source>
        <dbReference type="Proteomes" id="UP001610563"/>
    </source>
</evidence>
<dbReference type="EMBL" id="JBFTWV010000015">
    <property type="protein sequence ID" value="KAL2798030.1"/>
    <property type="molecule type" value="Genomic_DNA"/>
</dbReference>
<dbReference type="PROSITE" id="PS50850">
    <property type="entry name" value="MFS"/>
    <property type="match status" value="1"/>
</dbReference>
<evidence type="ECO:0000256" key="2">
    <source>
        <dbReference type="ARBA" id="ARBA00022692"/>
    </source>
</evidence>
<dbReference type="SUPFAM" id="SSF103473">
    <property type="entry name" value="MFS general substrate transporter"/>
    <property type="match status" value="1"/>
</dbReference>
<comment type="caution">
    <text evidence="7">The sequence shown here is derived from an EMBL/GenBank/DDBJ whole genome shotgun (WGS) entry which is preliminary data.</text>
</comment>
<dbReference type="InterPro" id="IPR036259">
    <property type="entry name" value="MFS_trans_sf"/>
</dbReference>
<accession>A0ABR4GHN2</accession>
<protein>
    <submittedName>
        <fullName evidence="7">Major facilitator superfamily domain-containing protein</fullName>
    </submittedName>
</protein>
<keyword evidence="2 5" id="KW-0812">Transmembrane</keyword>
<proteinExistence type="predicted"/>
<dbReference type="Proteomes" id="UP001610563">
    <property type="component" value="Unassembled WGS sequence"/>
</dbReference>
<keyword evidence="3 5" id="KW-1133">Transmembrane helix</keyword>
<feature type="transmembrane region" description="Helical" evidence="5">
    <location>
        <begin position="432"/>
        <end position="452"/>
    </location>
</feature>
<evidence type="ECO:0000313" key="7">
    <source>
        <dbReference type="EMBL" id="KAL2798030.1"/>
    </source>
</evidence>
<keyword evidence="8" id="KW-1185">Reference proteome</keyword>
<feature type="transmembrane region" description="Helical" evidence="5">
    <location>
        <begin position="145"/>
        <end position="169"/>
    </location>
</feature>
<dbReference type="Pfam" id="PF07690">
    <property type="entry name" value="MFS_1"/>
    <property type="match status" value="1"/>
</dbReference>
<feature type="transmembrane region" description="Helical" evidence="5">
    <location>
        <begin position="278"/>
        <end position="299"/>
    </location>
</feature>
<dbReference type="PANTHER" id="PTHR23502:SF152">
    <property type="entry name" value="MAJOR FACILITATOR SUPERFAMILY (MFS) PROFILE DOMAIN-CONTAINING PROTEIN-RELATED"/>
    <property type="match status" value="1"/>
</dbReference>
<keyword evidence="4 5" id="KW-0472">Membrane</keyword>